<feature type="binding site" evidence="21">
    <location>
        <position position="35"/>
    </location>
    <ligand>
        <name>Mg(2+)</name>
        <dbReference type="ChEBI" id="CHEBI:18420"/>
        <label>2</label>
    </ligand>
</feature>
<evidence type="ECO:0000256" key="15">
    <source>
        <dbReference type="ARBA" id="ARBA00023211"/>
    </source>
</evidence>
<dbReference type="GO" id="GO:0005829">
    <property type="term" value="C:cytosol"/>
    <property type="evidence" value="ECO:0007669"/>
    <property type="project" value="TreeGrafter"/>
</dbReference>
<dbReference type="GO" id="GO:0030145">
    <property type="term" value="F:manganese ion binding"/>
    <property type="evidence" value="ECO:0007669"/>
    <property type="project" value="UniProtKB-UniRule"/>
</dbReference>
<keyword evidence="16 21" id="KW-0456">Lyase</keyword>
<comment type="similarity">
    <text evidence="20">Belongs to the GTP cyclohydrolase II family.</text>
</comment>
<keyword evidence="13 21" id="KW-0460">Magnesium</keyword>
<feature type="active site" description="Nucleophile" evidence="20">
    <location>
        <position position="369"/>
    </location>
</feature>
<dbReference type="EC" id="3.5.4.25" evidence="20"/>
<dbReference type="RefSeq" id="WP_173572105.1">
    <property type="nucleotide sequence ID" value="NZ_BJYG01000030.1"/>
</dbReference>
<feature type="binding site" evidence="21">
    <location>
        <position position="150"/>
    </location>
    <ligand>
        <name>Mg(2+)</name>
        <dbReference type="ChEBI" id="CHEBI:18420"/>
        <label>2</label>
    </ligand>
</feature>
<keyword evidence="10 20" id="KW-0547">Nucleotide-binding</keyword>
<keyword evidence="24" id="KW-1185">Reference proteome</keyword>
<evidence type="ECO:0000256" key="4">
    <source>
        <dbReference type="ARBA" id="ARBA00004853"/>
    </source>
</evidence>
<evidence type="ECO:0000256" key="19">
    <source>
        <dbReference type="ARBA" id="ARBA00049295"/>
    </source>
</evidence>
<comment type="catalytic activity">
    <reaction evidence="19 20">
        <text>GTP + 4 H2O = 2,5-diamino-6-hydroxy-4-(5-phosphoribosylamino)-pyrimidine + formate + 2 phosphate + 3 H(+)</text>
        <dbReference type="Rhea" id="RHEA:23704"/>
        <dbReference type="ChEBI" id="CHEBI:15377"/>
        <dbReference type="ChEBI" id="CHEBI:15378"/>
        <dbReference type="ChEBI" id="CHEBI:15740"/>
        <dbReference type="ChEBI" id="CHEBI:37565"/>
        <dbReference type="ChEBI" id="CHEBI:43474"/>
        <dbReference type="ChEBI" id="CHEBI:58614"/>
        <dbReference type="EC" id="3.5.4.25"/>
    </reaction>
</comment>
<dbReference type="Pfam" id="PF00926">
    <property type="entry name" value="DHBP_synthase"/>
    <property type="match status" value="1"/>
</dbReference>
<comment type="similarity">
    <text evidence="6">In the N-terminal section; belongs to the DHBP synthase family.</text>
</comment>
<feature type="binding site" evidence="21">
    <location>
        <begin position="147"/>
        <end position="151"/>
    </location>
    <ligand>
        <name>D-ribulose 5-phosphate</name>
        <dbReference type="ChEBI" id="CHEBI:58121"/>
    </ligand>
</feature>
<dbReference type="InterPro" id="IPR000422">
    <property type="entry name" value="DHBP_synthase_RibB"/>
</dbReference>
<keyword evidence="12 20" id="KW-0862">Zinc</keyword>
<evidence type="ECO:0000256" key="1">
    <source>
        <dbReference type="ARBA" id="ARBA00000141"/>
    </source>
</evidence>
<evidence type="ECO:0000256" key="13">
    <source>
        <dbReference type="ARBA" id="ARBA00022842"/>
    </source>
</evidence>
<feature type="binding site" evidence="20">
    <location>
        <position position="307"/>
    </location>
    <ligand>
        <name>Zn(2+)</name>
        <dbReference type="ChEBI" id="CHEBI:29105"/>
        <note>catalytic</note>
    </ligand>
</feature>
<dbReference type="InterPro" id="IPR000926">
    <property type="entry name" value="RibA"/>
</dbReference>
<feature type="binding site" evidence="20">
    <location>
        <begin position="289"/>
        <end position="293"/>
    </location>
    <ligand>
        <name>GTP</name>
        <dbReference type="ChEBI" id="CHEBI:37565"/>
    </ligand>
</feature>
<dbReference type="GO" id="GO:0008686">
    <property type="term" value="F:3,4-dihydroxy-2-butanone-4-phosphate synthase activity"/>
    <property type="evidence" value="ECO:0007669"/>
    <property type="project" value="UniProtKB-UniRule"/>
</dbReference>
<feature type="binding site" evidence="21">
    <location>
        <position position="39"/>
    </location>
    <ligand>
        <name>D-ribulose 5-phosphate</name>
        <dbReference type="ChEBI" id="CHEBI:58121"/>
    </ligand>
</feature>
<feature type="binding site" evidence="20">
    <location>
        <position position="355"/>
    </location>
    <ligand>
        <name>GTP</name>
        <dbReference type="ChEBI" id="CHEBI:37565"/>
    </ligand>
</feature>
<evidence type="ECO:0000256" key="8">
    <source>
        <dbReference type="ARBA" id="ARBA00022619"/>
    </source>
</evidence>
<dbReference type="Proteomes" id="UP000321746">
    <property type="component" value="Unassembled WGS sequence"/>
</dbReference>
<evidence type="ECO:0000256" key="11">
    <source>
        <dbReference type="ARBA" id="ARBA00022801"/>
    </source>
</evidence>
<feature type="binding site" evidence="20">
    <location>
        <position position="294"/>
    </location>
    <ligand>
        <name>Zn(2+)</name>
        <dbReference type="ChEBI" id="CHEBI:29105"/>
        <note>catalytic</note>
    </ligand>
</feature>
<dbReference type="NCBIfam" id="TIGR00505">
    <property type="entry name" value="ribA"/>
    <property type="match status" value="1"/>
</dbReference>
<comment type="similarity">
    <text evidence="21">Belongs to the DHBP synthase family.</text>
</comment>
<feature type="binding site" evidence="20">
    <location>
        <position position="310"/>
    </location>
    <ligand>
        <name>GTP</name>
        <dbReference type="ChEBI" id="CHEBI:37565"/>
    </ligand>
</feature>
<feature type="active site" description="Proton acceptor" evidence="20">
    <location>
        <position position="367"/>
    </location>
</feature>
<dbReference type="Gene3D" id="3.40.50.10990">
    <property type="entry name" value="GTP cyclohydrolase II"/>
    <property type="match status" value="1"/>
</dbReference>
<feature type="site" description="Essential for catalytic activity" evidence="21">
    <location>
        <position position="133"/>
    </location>
</feature>
<dbReference type="FunFam" id="3.90.870.10:FF:000001">
    <property type="entry name" value="Riboflavin biosynthesis protein RibBA"/>
    <property type="match status" value="1"/>
</dbReference>
<evidence type="ECO:0000256" key="14">
    <source>
        <dbReference type="ARBA" id="ARBA00023134"/>
    </source>
</evidence>
<evidence type="ECO:0000256" key="20">
    <source>
        <dbReference type="HAMAP-Rule" id="MF_00179"/>
    </source>
</evidence>
<feature type="domain" description="GTP cyclohydrolase II" evidence="22">
    <location>
        <begin position="244"/>
        <end position="410"/>
    </location>
</feature>
<evidence type="ECO:0000256" key="5">
    <source>
        <dbReference type="ARBA" id="ARBA00004904"/>
    </source>
</evidence>
<evidence type="ECO:0000256" key="6">
    <source>
        <dbReference type="ARBA" id="ARBA00005520"/>
    </source>
</evidence>
<evidence type="ECO:0000256" key="21">
    <source>
        <dbReference type="HAMAP-Rule" id="MF_00180"/>
    </source>
</evidence>
<keyword evidence="14 20" id="KW-0342">GTP-binding</keyword>
<dbReference type="FunFam" id="3.40.50.10990:FF:000001">
    <property type="entry name" value="Riboflavin biosynthesis protein RibBA"/>
    <property type="match status" value="1"/>
</dbReference>
<dbReference type="PANTHER" id="PTHR21327">
    <property type="entry name" value="GTP CYCLOHYDROLASE II-RELATED"/>
    <property type="match status" value="1"/>
</dbReference>
<evidence type="ECO:0000313" key="24">
    <source>
        <dbReference type="Proteomes" id="UP000321746"/>
    </source>
</evidence>
<dbReference type="NCBIfam" id="TIGR00506">
    <property type="entry name" value="ribB"/>
    <property type="match status" value="1"/>
</dbReference>
<feature type="site" description="Essential for catalytic activity" evidence="21">
    <location>
        <position position="171"/>
    </location>
</feature>
<dbReference type="PANTHER" id="PTHR21327:SF18">
    <property type="entry name" value="3,4-DIHYDROXY-2-BUTANONE 4-PHOSPHATE SYNTHASE"/>
    <property type="match status" value="1"/>
</dbReference>
<keyword evidence="8 21" id="KW-0686">Riboflavin biosynthesis</keyword>
<dbReference type="PIRSF" id="PIRSF001259">
    <property type="entry name" value="RibA"/>
    <property type="match status" value="1"/>
</dbReference>
<evidence type="ECO:0000313" key="23">
    <source>
        <dbReference type="EMBL" id="GEN63996.1"/>
    </source>
</evidence>
<dbReference type="CDD" id="cd00641">
    <property type="entry name" value="GTP_cyclohydro2"/>
    <property type="match status" value="1"/>
</dbReference>
<dbReference type="Gene3D" id="3.90.870.10">
    <property type="entry name" value="DHBP synthase"/>
    <property type="match status" value="1"/>
</dbReference>
<evidence type="ECO:0000256" key="12">
    <source>
        <dbReference type="ARBA" id="ARBA00022833"/>
    </source>
</evidence>
<accession>A0A511XM41</accession>
<dbReference type="EC" id="4.1.99.12" evidence="21"/>
<dbReference type="HAMAP" id="MF_00180">
    <property type="entry name" value="RibB"/>
    <property type="match status" value="1"/>
</dbReference>
<feature type="binding site" evidence="21">
    <location>
        <begin position="34"/>
        <end position="35"/>
    </location>
    <ligand>
        <name>D-ribulose 5-phosphate</name>
        <dbReference type="ChEBI" id="CHEBI:58121"/>
    </ligand>
</feature>
<comment type="cofactor">
    <cofactor evidence="21">
        <name>Mg(2+)</name>
        <dbReference type="ChEBI" id="CHEBI:18420"/>
    </cofactor>
    <cofactor evidence="21">
        <name>Mn(2+)</name>
        <dbReference type="ChEBI" id="CHEBI:29035"/>
    </cofactor>
    <text evidence="21">Binds 2 divalent metal cations per subunit. Magnesium or manganese.</text>
</comment>
<dbReference type="SUPFAM" id="SSF142695">
    <property type="entry name" value="RibA-like"/>
    <property type="match status" value="1"/>
</dbReference>
<dbReference type="GO" id="GO:0008270">
    <property type="term" value="F:zinc ion binding"/>
    <property type="evidence" value="ECO:0007669"/>
    <property type="project" value="UniProtKB-UniRule"/>
</dbReference>
<dbReference type="GO" id="GO:0009231">
    <property type="term" value="P:riboflavin biosynthetic process"/>
    <property type="evidence" value="ECO:0007669"/>
    <property type="project" value="UniProtKB-UniRule"/>
</dbReference>
<dbReference type="NCBIfam" id="NF001591">
    <property type="entry name" value="PRK00393.1"/>
    <property type="match status" value="1"/>
</dbReference>
<evidence type="ECO:0000256" key="17">
    <source>
        <dbReference type="ARBA" id="ARBA00023268"/>
    </source>
</evidence>
<proteinExistence type="inferred from homology"/>
<comment type="pathway">
    <text evidence="5 21">Cofactor biosynthesis; riboflavin biosynthesis; 2-hydroxy-3-oxobutyl phosphate from D-ribulose 5-phosphate: step 1/1.</text>
</comment>
<dbReference type="InterPro" id="IPR036144">
    <property type="entry name" value="RibA-like_sf"/>
</dbReference>
<comment type="cofactor">
    <cofactor evidence="2">
        <name>Mn(2+)</name>
        <dbReference type="ChEBI" id="CHEBI:29035"/>
    </cofactor>
</comment>
<keyword evidence="9 21" id="KW-0479">Metal-binding</keyword>
<feature type="binding site" evidence="20">
    <location>
        <position position="305"/>
    </location>
    <ligand>
        <name>Zn(2+)</name>
        <dbReference type="ChEBI" id="CHEBI:29105"/>
        <note>catalytic</note>
    </ligand>
</feature>
<dbReference type="HAMAP" id="MF_00179">
    <property type="entry name" value="RibA"/>
    <property type="match status" value="1"/>
</dbReference>
<comment type="caution">
    <text evidence="23">The sequence shown here is derived from an EMBL/GenBank/DDBJ whole genome shotgun (WGS) entry which is preliminary data.</text>
</comment>
<dbReference type="SUPFAM" id="SSF55821">
    <property type="entry name" value="YrdC/RibB"/>
    <property type="match status" value="1"/>
</dbReference>
<dbReference type="Pfam" id="PF00925">
    <property type="entry name" value="GTP_cyclohydro2"/>
    <property type="match status" value="1"/>
</dbReference>
<dbReference type="EMBL" id="BJYG01000030">
    <property type="protein sequence ID" value="GEN63996.1"/>
    <property type="molecule type" value="Genomic_DNA"/>
</dbReference>
<feature type="binding site" evidence="20">
    <location>
        <begin position="333"/>
        <end position="335"/>
    </location>
    <ligand>
        <name>GTP</name>
        <dbReference type="ChEBI" id="CHEBI:37565"/>
    </ligand>
</feature>
<keyword evidence="15 21" id="KW-0464">Manganese</keyword>
<evidence type="ECO:0000256" key="3">
    <source>
        <dbReference type="ARBA" id="ARBA00002284"/>
    </source>
</evidence>
<keyword evidence="11 20" id="KW-0378">Hydrolase</keyword>
<dbReference type="InterPro" id="IPR032677">
    <property type="entry name" value="GTP_cyclohydro_II"/>
</dbReference>
<sequence>MSVSVKDAVPAALARAVDAIRAGRMVIMVDDEDRENEGDLVMAAEFMTPEAMNFMVTHGRGLVCLPLTSDRIGQLGLPMMTKVNTAPRSTAFTVSIEAKEGVTTGISAYDRAQTVLAAVKPDATPSDLVSPGHIFPLRAAPGGVLERNGHTEGSIDLALLAGCRPAAVICEILSSDGTMARRPELEAFGEEHGLPVISIAALSGWISRHGTHAVVPTDIDSSSELPPVLLDAVNGAQAAVTAEVAEAALPTGFGGDDLVIHAFRDGDGVEHVALVKGNPAAEGAVPLVRLHSECLTGDALGSLRCDCGSQLQTALRKIGQAETGVLIYLRGHEGRGIGLGNKIRAYALQDQGLDTIDANHRLGFATDARDWSSAASILRDLGISRLDLMTNNPEKVRALGERGFTVRQRIGLDIPSNPFNRAYLDAKRRRMGHSLRADSVRAAE</sequence>
<comment type="subunit">
    <text evidence="21">Homodimer.</text>
</comment>
<feature type="binding site" evidence="20">
    <location>
        <position position="395"/>
    </location>
    <ligand>
        <name>GTP</name>
        <dbReference type="ChEBI" id="CHEBI:37565"/>
    </ligand>
</feature>
<gene>
    <name evidence="20 23" type="primary">ribA</name>
    <name evidence="21" type="synonym">ribB</name>
    <name evidence="23" type="ORF">AOE01nite_22200</name>
</gene>
<evidence type="ECO:0000259" key="22">
    <source>
        <dbReference type="Pfam" id="PF00925"/>
    </source>
</evidence>
<comment type="similarity">
    <text evidence="7">In the C-terminal section; belongs to the GTP cyclohydrolase II family.</text>
</comment>
<feature type="binding site" evidence="20">
    <location>
        <position position="390"/>
    </location>
    <ligand>
        <name>GTP</name>
        <dbReference type="ChEBI" id="CHEBI:37565"/>
    </ligand>
</feature>
<evidence type="ECO:0000256" key="18">
    <source>
        <dbReference type="ARBA" id="ARBA00043932"/>
    </source>
</evidence>
<keyword evidence="17" id="KW-0511">Multifunctional enzyme</keyword>
<evidence type="ECO:0000256" key="10">
    <source>
        <dbReference type="ARBA" id="ARBA00022741"/>
    </source>
</evidence>
<dbReference type="InterPro" id="IPR017945">
    <property type="entry name" value="DHBP_synth_RibB-like_a/b_dom"/>
</dbReference>
<comment type="catalytic activity">
    <reaction evidence="1 21">
        <text>D-ribulose 5-phosphate = (2S)-2-hydroxy-3-oxobutyl phosphate + formate + H(+)</text>
        <dbReference type="Rhea" id="RHEA:18457"/>
        <dbReference type="ChEBI" id="CHEBI:15378"/>
        <dbReference type="ChEBI" id="CHEBI:15740"/>
        <dbReference type="ChEBI" id="CHEBI:58121"/>
        <dbReference type="ChEBI" id="CHEBI:58830"/>
        <dbReference type="EC" id="4.1.99.12"/>
    </reaction>
</comment>
<comment type="pathway">
    <text evidence="4 20">Cofactor biosynthesis; riboflavin biosynthesis; 5-amino-6-(D-ribitylamino)uracil from GTP: step 1/4.</text>
</comment>
<comment type="function">
    <text evidence="18 20">Catalyzes the conversion of GTP to 2,5-diamino-6-ribosylamino-4(3H)-pyrimidinone 5'-phosphate (DARP), formate and pyrophosphate.</text>
</comment>
<protein>
    <recommendedName>
        <fullName evidence="20 21">Multifunctional fusion protein</fullName>
    </recommendedName>
    <domain>
        <recommendedName>
            <fullName evidence="20">GTP cyclohydrolase-2</fullName>
            <ecNumber evidence="20">3.5.4.25</ecNumber>
        </recommendedName>
        <alternativeName>
            <fullName evidence="20">GTP cyclohydrolase II</fullName>
        </alternativeName>
    </domain>
    <domain>
        <recommendedName>
            <fullName evidence="21">3,4-dihydroxy-2-butanone 4-phosphate synthase</fullName>
            <shortName evidence="21">DHBP synthase</shortName>
            <ecNumber evidence="21">4.1.99.12</ecNumber>
        </recommendedName>
    </domain>
</protein>
<evidence type="ECO:0000256" key="9">
    <source>
        <dbReference type="ARBA" id="ARBA00022723"/>
    </source>
</evidence>
<organism evidence="23 24">
    <name type="scientific">Acetobacter oeni</name>
    <dbReference type="NCBI Taxonomy" id="304077"/>
    <lineage>
        <taxon>Bacteria</taxon>
        <taxon>Pseudomonadati</taxon>
        <taxon>Pseudomonadota</taxon>
        <taxon>Alphaproteobacteria</taxon>
        <taxon>Acetobacterales</taxon>
        <taxon>Acetobacteraceae</taxon>
        <taxon>Acetobacter</taxon>
    </lineage>
</organism>
<dbReference type="UniPathway" id="UPA00275">
    <property type="reaction ID" value="UER00399"/>
</dbReference>
<name>A0A511XM41_9PROT</name>
<comment type="function">
    <text evidence="3 21">Catalyzes the conversion of D-ribulose 5-phosphate to formate and 3,4-dihydroxy-2-butanone 4-phosphate.</text>
</comment>
<evidence type="ECO:0000256" key="16">
    <source>
        <dbReference type="ARBA" id="ARBA00023239"/>
    </source>
</evidence>
<feature type="binding site" evidence="21">
    <location>
        <position position="35"/>
    </location>
    <ligand>
        <name>Mg(2+)</name>
        <dbReference type="ChEBI" id="CHEBI:18420"/>
        <label>1</label>
    </ligand>
</feature>
<dbReference type="GO" id="GO:0003935">
    <property type="term" value="F:GTP cyclohydrolase II activity"/>
    <property type="evidence" value="ECO:0007669"/>
    <property type="project" value="UniProtKB-UniRule"/>
</dbReference>
<evidence type="ECO:0000256" key="2">
    <source>
        <dbReference type="ARBA" id="ARBA00001936"/>
    </source>
</evidence>
<dbReference type="AlphaFoldDB" id="A0A511XM41"/>
<evidence type="ECO:0000256" key="7">
    <source>
        <dbReference type="ARBA" id="ARBA00008976"/>
    </source>
</evidence>
<reference evidence="23 24" key="1">
    <citation type="submission" date="2019-07" db="EMBL/GenBank/DDBJ databases">
        <title>Whole genome shotgun sequence of Acetobacter oeni NBRC 105207.</title>
        <authorList>
            <person name="Hosoyama A."/>
            <person name="Uohara A."/>
            <person name="Ohji S."/>
            <person name="Ichikawa N."/>
        </authorList>
    </citation>
    <scope>NUCLEOTIDE SEQUENCE [LARGE SCALE GENOMIC DNA]</scope>
    <source>
        <strain evidence="23 24">NBRC 105207</strain>
    </source>
</reference>
<dbReference type="GO" id="GO:0005525">
    <property type="term" value="F:GTP binding"/>
    <property type="evidence" value="ECO:0007669"/>
    <property type="project" value="UniProtKB-KW"/>
</dbReference>
<comment type="cofactor">
    <cofactor evidence="20">
        <name>Zn(2+)</name>
        <dbReference type="ChEBI" id="CHEBI:29105"/>
    </cofactor>
    <text evidence="20">Binds 1 zinc ion per subunit.</text>
</comment>
<dbReference type="GO" id="GO:0000287">
    <property type="term" value="F:magnesium ion binding"/>
    <property type="evidence" value="ECO:0007669"/>
    <property type="project" value="UniProtKB-UniRule"/>
</dbReference>